<proteinExistence type="predicted"/>
<dbReference type="EMBL" id="AHGT01000101">
    <property type="protein sequence ID" value="ESU35083.1"/>
    <property type="molecule type" value="Genomic_DNA"/>
</dbReference>
<gene>
    <name evidence="2" type="ORF">DHA2_153945</name>
</gene>
<accession>V6T869</accession>
<dbReference type="AlphaFoldDB" id="V6T869"/>
<organism evidence="2 3">
    <name type="scientific">Giardia intestinalis</name>
    <name type="common">Giardia lamblia</name>
    <dbReference type="NCBI Taxonomy" id="5741"/>
    <lineage>
        <taxon>Eukaryota</taxon>
        <taxon>Metamonada</taxon>
        <taxon>Diplomonadida</taxon>
        <taxon>Hexamitidae</taxon>
        <taxon>Giardiinae</taxon>
        <taxon>Giardia</taxon>
    </lineage>
</organism>
<comment type="caution">
    <text evidence="2">The sequence shown here is derived from an EMBL/GenBank/DDBJ whole genome shotgun (WGS) entry which is preliminary data.</text>
</comment>
<reference evidence="3" key="1">
    <citation type="submission" date="2012-02" db="EMBL/GenBank/DDBJ databases">
        <title>Genome sequencing of Giardia lamblia Genotypes A2 and B isolates (DH and GS) and comparative analysis with the genomes of Genotypes A1 and E (WB and Pig).</title>
        <authorList>
            <person name="Adam R."/>
            <person name="Dahlstrom E."/>
            <person name="Martens C."/>
            <person name="Bruno D."/>
            <person name="Barbian K."/>
            <person name="Porcella S.F."/>
            <person name="Nash T."/>
        </authorList>
    </citation>
    <scope>NUCLEOTIDE SEQUENCE</scope>
    <source>
        <strain evidence="3">DH</strain>
    </source>
</reference>
<dbReference type="PANTHER" id="PTHR24120:SF4">
    <property type="entry name" value="GH07239P"/>
    <property type="match status" value="1"/>
</dbReference>
<dbReference type="InterPro" id="IPR002110">
    <property type="entry name" value="Ankyrin_rpt"/>
</dbReference>
<sequence length="311" mass="34230">MISERTDVHIQSECTPVEQPRNADSSSLPPLWSLSYSIANPRLRTSPKIEWEFTSKISGQRPQARAPAAHHWKQPVGGVSHLCDHGIKMSSVDDSDQLLQKHDCAPPLMSEKDTSEEGAGNPTEPSEMDDEGSVDENGVTTLMEAAKRNDVDAMKRYIPYQARMVARFVKAGRVEIREGTALMVAAVLGHVEAVKLLMKHERCMRSSNEYTALMWAAANGRAEVVKLLLEVEGGMTKNKDFTALTAAAYFGRLDCVKLLLEKEKDIGGWPALCVADMEGHSEVVSLLESEGIGLEEPCLRMSPRKAVSERA</sequence>
<dbReference type="VEuPathDB" id="GiardiaDB:DHA2_153945"/>
<dbReference type="SUPFAM" id="SSF48403">
    <property type="entry name" value="Ankyrin repeat"/>
    <property type="match status" value="1"/>
</dbReference>
<evidence type="ECO:0000313" key="3">
    <source>
        <dbReference type="Proteomes" id="UP000018320"/>
    </source>
</evidence>
<dbReference type="Gene3D" id="1.25.40.20">
    <property type="entry name" value="Ankyrin repeat-containing domain"/>
    <property type="match status" value="2"/>
</dbReference>
<dbReference type="Pfam" id="PF12796">
    <property type="entry name" value="Ank_2"/>
    <property type="match status" value="2"/>
</dbReference>
<dbReference type="PANTHER" id="PTHR24120">
    <property type="entry name" value="GH07239P"/>
    <property type="match status" value="1"/>
</dbReference>
<reference evidence="2 3" key="2">
    <citation type="journal article" date="2013" name="Genome Biol. Evol.">
        <title>Genome sequencing of Giardia lamblia genotypes A2 and B isolates (DH and GS) and comparative analysis with the genomes of genotypes A1 and E (WB and Pig).</title>
        <authorList>
            <person name="Adam R.D."/>
            <person name="Dahlstrom E.W."/>
            <person name="Martens C.A."/>
            <person name="Bruno D.P."/>
            <person name="Barbian K.D."/>
            <person name="Ricklefs S.M."/>
            <person name="Hernandez M.M."/>
            <person name="Narla N.P."/>
            <person name="Patel R.B."/>
            <person name="Porcella S.F."/>
            <person name="Nash T.E."/>
        </authorList>
    </citation>
    <scope>NUCLEOTIDE SEQUENCE [LARGE SCALE GENOMIC DNA]</scope>
    <source>
        <strain evidence="2 3">DH</strain>
    </source>
</reference>
<protein>
    <submittedName>
        <fullName evidence="2">Ankyrin repeat protein</fullName>
    </submittedName>
</protein>
<feature type="region of interest" description="Disordered" evidence="1">
    <location>
        <begin position="1"/>
        <end position="28"/>
    </location>
</feature>
<evidence type="ECO:0000256" key="1">
    <source>
        <dbReference type="SAM" id="MobiDB-lite"/>
    </source>
</evidence>
<feature type="compositionally biased region" description="Basic and acidic residues" evidence="1">
    <location>
        <begin position="1"/>
        <end position="10"/>
    </location>
</feature>
<feature type="region of interest" description="Disordered" evidence="1">
    <location>
        <begin position="105"/>
        <end position="135"/>
    </location>
</feature>
<name>V6T869_GIAIN</name>
<dbReference type="Proteomes" id="UP000018320">
    <property type="component" value="Unassembled WGS sequence"/>
</dbReference>
<feature type="compositionally biased region" description="Basic and acidic residues" evidence="1">
    <location>
        <begin position="105"/>
        <end position="115"/>
    </location>
</feature>
<dbReference type="SMART" id="SM00248">
    <property type="entry name" value="ANK"/>
    <property type="match status" value="4"/>
</dbReference>
<dbReference type="VEuPathDB" id="GiardiaDB:GL50803_00d103094"/>
<evidence type="ECO:0000313" key="2">
    <source>
        <dbReference type="EMBL" id="ESU35083.1"/>
    </source>
</evidence>
<dbReference type="InterPro" id="IPR036770">
    <property type="entry name" value="Ankyrin_rpt-contain_sf"/>
</dbReference>